<gene>
    <name evidence="2" type="ORF">FIBSPDRAFT_502422</name>
</gene>
<dbReference type="Proteomes" id="UP000076532">
    <property type="component" value="Unassembled WGS sequence"/>
</dbReference>
<feature type="compositionally biased region" description="Low complexity" evidence="1">
    <location>
        <begin position="8"/>
        <end position="56"/>
    </location>
</feature>
<keyword evidence="3" id="KW-1185">Reference proteome</keyword>
<dbReference type="Gene3D" id="3.60.130.30">
    <property type="match status" value="1"/>
</dbReference>
<sequence length="476" mass="51529">MDALRVTSSPVVSIASSPAASLASSPTPSSPLVSLNSSSVASLASSPAASVAGSLADTDGEGQSADWSDTDGASAIPGTSRASSPEVGTKRKRKRYASDKVAKKEHWRRKRQREQEELGPTAPRPPKHHEIPDIVQATLTPVSHFPVNTTGYTTNRIGSIQPDVVWTFLRLRDISIEKVLAWDGIKPIGILDDEGRIIAVLAGRPIKDSGAGDDWDKVVAGLEAAIAKLKRQSSFTAKDQDHRRGPHPAKAYGVSHGGGQTQPSVLDLGSKKNCRAADAFRSDPSVIRAAHFANAAFSTFAPKLYERYCDYLERLRRHDPTLTWNFPRSVFPAMTVNFGPNAVCYDHLDFGNAAAGWCAITSAGSYDPKLGGHLILFDIDLIVEFPPGSTILIPSSIMRHGNTPIQDGETRVGITQYAAGGLFRYVDHGFSTQDKADPKVRARVLAEGPSRFEKLLSLYSRIDTLEQDRKNMTLYS</sequence>
<evidence type="ECO:0000313" key="2">
    <source>
        <dbReference type="EMBL" id="KZP21512.1"/>
    </source>
</evidence>
<dbReference type="EMBL" id="KV417546">
    <property type="protein sequence ID" value="KZP21512.1"/>
    <property type="molecule type" value="Genomic_DNA"/>
</dbReference>
<evidence type="ECO:0000313" key="3">
    <source>
        <dbReference type="Proteomes" id="UP000076532"/>
    </source>
</evidence>
<name>A0A166K498_9AGAM</name>
<reference evidence="2 3" key="1">
    <citation type="journal article" date="2016" name="Mol. Biol. Evol.">
        <title>Comparative Genomics of Early-Diverging Mushroom-Forming Fungi Provides Insights into the Origins of Lignocellulose Decay Capabilities.</title>
        <authorList>
            <person name="Nagy L.G."/>
            <person name="Riley R."/>
            <person name="Tritt A."/>
            <person name="Adam C."/>
            <person name="Daum C."/>
            <person name="Floudas D."/>
            <person name="Sun H."/>
            <person name="Yadav J.S."/>
            <person name="Pangilinan J."/>
            <person name="Larsson K.H."/>
            <person name="Matsuura K."/>
            <person name="Barry K."/>
            <person name="Labutti K."/>
            <person name="Kuo R."/>
            <person name="Ohm R.A."/>
            <person name="Bhattacharya S.S."/>
            <person name="Shirouzu T."/>
            <person name="Yoshinaga Y."/>
            <person name="Martin F.M."/>
            <person name="Grigoriev I.V."/>
            <person name="Hibbett D.S."/>
        </authorList>
    </citation>
    <scope>NUCLEOTIDE SEQUENCE [LARGE SCALE GENOMIC DNA]</scope>
    <source>
        <strain evidence="2 3">CBS 109695</strain>
    </source>
</reference>
<accession>A0A166K498</accession>
<protein>
    <submittedName>
        <fullName evidence="2">Uncharacterized protein</fullName>
    </submittedName>
</protein>
<evidence type="ECO:0000256" key="1">
    <source>
        <dbReference type="SAM" id="MobiDB-lite"/>
    </source>
</evidence>
<organism evidence="2 3">
    <name type="scientific">Athelia psychrophila</name>
    <dbReference type="NCBI Taxonomy" id="1759441"/>
    <lineage>
        <taxon>Eukaryota</taxon>
        <taxon>Fungi</taxon>
        <taxon>Dikarya</taxon>
        <taxon>Basidiomycota</taxon>
        <taxon>Agaricomycotina</taxon>
        <taxon>Agaricomycetes</taxon>
        <taxon>Agaricomycetidae</taxon>
        <taxon>Atheliales</taxon>
        <taxon>Atheliaceae</taxon>
        <taxon>Athelia</taxon>
    </lineage>
</organism>
<dbReference type="STRING" id="436010.A0A166K498"/>
<dbReference type="AlphaFoldDB" id="A0A166K498"/>
<feature type="region of interest" description="Disordered" evidence="1">
    <location>
        <begin position="1"/>
        <end position="129"/>
    </location>
</feature>
<feature type="region of interest" description="Disordered" evidence="1">
    <location>
        <begin position="235"/>
        <end position="259"/>
    </location>
</feature>
<proteinExistence type="predicted"/>